<keyword evidence="1" id="KW-0812">Transmembrane</keyword>
<name>A0A917WCH7_9ACTN</name>
<keyword evidence="1" id="KW-0472">Membrane</keyword>
<dbReference type="Proteomes" id="UP000655208">
    <property type="component" value="Unassembled WGS sequence"/>
</dbReference>
<keyword evidence="1" id="KW-1133">Transmembrane helix</keyword>
<reference evidence="2" key="2">
    <citation type="submission" date="2020-09" db="EMBL/GenBank/DDBJ databases">
        <authorList>
            <person name="Sun Q."/>
            <person name="Zhou Y."/>
        </authorList>
    </citation>
    <scope>NUCLEOTIDE SEQUENCE</scope>
    <source>
        <strain evidence="2">CGMCC 4.7308</strain>
    </source>
</reference>
<accession>A0A917WCH7</accession>
<gene>
    <name evidence="2" type="ORF">GCM10011594_06940</name>
</gene>
<protein>
    <submittedName>
        <fullName evidence="2">Uncharacterized protein</fullName>
    </submittedName>
</protein>
<organism evidence="2 3">
    <name type="scientific">Nakamurella endophytica</name>
    <dbReference type="NCBI Taxonomy" id="1748367"/>
    <lineage>
        <taxon>Bacteria</taxon>
        <taxon>Bacillati</taxon>
        <taxon>Actinomycetota</taxon>
        <taxon>Actinomycetes</taxon>
        <taxon>Nakamurellales</taxon>
        <taxon>Nakamurellaceae</taxon>
        <taxon>Nakamurella</taxon>
    </lineage>
</organism>
<dbReference type="RefSeq" id="WP_188940025.1">
    <property type="nucleotide sequence ID" value="NZ_BMNA01000001.1"/>
</dbReference>
<dbReference type="AlphaFoldDB" id="A0A917WCH7"/>
<comment type="caution">
    <text evidence="2">The sequence shown here is derived from an EMBL/GenBank/DDBJ whole genome shotgun (WGS) entry which is preliminary data.</text>
</comment>
<sequence length="170" mass="17008">MSLARADRRPAAATRAARAARWVLVVAVLAGIVVLHLLTDHHGASELSSPVPAAAVAGGVHDVAHPAATGRAGLAQHGTDPAPAVQSAGWMQPVGVPVASAVVPAERSPGIPLHDGGLADCVLALVLGLALAAVLVRRSERAPAAPVAPREGRARPGPGDVPVTLCVLRT</sequence>
<proteinExistence type="predicted"/>
<feature type="transmembrane region" description="Helical" evidence="1">
    <location>
        <begin position="117"/>
        <end position="136"/>
    </location>
</feature>
<feature type="transmembrane region" description="Helical" evidence="1">
    <location>
        <begin position="20"/>
        <end position="39"/>
    </location>
</feature>
<evidence type="ECO:0000313" key="3">
    <source>
        <dbReference type="Proteomes" id="UP000655208"/>
    </source>
</evidence>
<dbReference type="EMBL" id="BMNA01000001">
    <property type="protein sequence ID" value="GGL89896.1"/>
    <property type="molecule type" value="Genomic_DNA"/>
</dbReference>
<evidence type="ECO:0000313" key="2">
    <source>
        <dbReference type="EMBL" id="GGL89896.1"/>
    </source>
</evidence>
<keyword evidence="3" id="KW-1185">Reference proteome</keyword>
<evidence type="ECO:0000256" key="1">
    <source>
        <dbReference type="SAM" id="Phobius"/>
    </source>
</evidence>
<reference evidence="2" key="1">
    <citation type="journal article" date="2014" name="Int. J. Syst. Evol. Microbiol.">
        <title>Complete genome sequence of Corynebacterium casei LMG S-19264T (=DSM 44701T), isolated from a smear-ripened cheese.</title>
        <authorList>
            <consortium name="US DOE Joint Genome Institute (JGI-PGF)"/>
            <person name="Walter F."/>
            <person name="Albersmeier A."/>
            <person name="Kalinowski J."/>
            <person name="Ruckert C."/>
        </authorList>
    </citation>
    <scope>NUCLEOTIDE SEQUENCE</scope>
    <source>
        <strain evidence="2">CGMCC 4.7308</strain>
    </source>
</reference>